<evidence type="ECO:0008006" key="4">
    <source>
        <dbReference type="Google" id="ProtNLM"/>
    </source>
</evidence>
<comment type="caution">
    <text evidence="2">The sequence shown here is derived from an EMBL/GenBank/DDBJ whole genome shotgun (WGS) entry which is preliminary data.</text>
</comment>
<evidence type="ECO:0000313" key="2">
    <source>
        <dbReference type="EMBL" id="NCI51724.1"/>
    </source>
</evidence>
<accession>A0ABW9ZZN6</accession>
<dbReference type="Proteomes" id="UP000753802">
    <property type="component" value="Unassembled WGS sequence"/>
</dbReference>
<dbReference type="EMBL" id="JAACJS010000015">
    <property type="protein sequence ID" value="NCI51724.1"/>
    <property type="molecule type" value="Genomic_DNA"/>
</dbReference>
<organism evidence="2 3">
    <name type="scientific">Sediminibacterium roseum</name>
    <dbReference type="NCBI Taxonomy" id="1978412"/>
    <lineage>
        <taxon>Bacteria</taxon>
        <taxon>Pseudomonadati</taxon>
        <taxon>Bacteroidota</taxon>
        <taxon>Chitinophagia</taxon>
        <taxon>Chitinophagales</taxon>
        <taxon>Chitinophagaceae</taxon>
        <taxon>Sediminibacterium</taxon>
    </lineage>
</organism>
<dbReference type="RefSeq" id="WP_161819996.1">
    <property type="nucleotide sequence ID" value="NZ_JAACJS010000015.1"/>
</dbReference>
<gene>
    <name evidence="2" type="ORF">GWC95_17500</name>
</gene>
<dbReference type="Gene3D" id="3.40.50.1820">
    <property type="entry name" value="alpha/beta hydrolase"/>
    <property type="match status" value="1"/>
</dbReference>
<keyword evidence="3" id="KW-1185">Reference proteome</keyword>
<feature type="chain" id="PRO_5045538890" description="Alpha/beta hydrolase family protein" evidence="1">
    <location>
        <begin position="28"/>
        <end position="290"/>
    </location>
</feature>
<dbReference type="SUPFAM" id="SSF53474">
    <property type="entry name" value="alpha/beta-Hydrolases"/>
    <property type="match status" value="1"/>
</dbReference>
<reference evidence="2 3" key="1">
    <citation type="submission" date="2020-01" db="EMBL/GenBank/DDBJ databases">
        <title>Genome analysis.</title>
        <authorList>
            <person name="Wu S."/>
            <person name="Wang G."/>
        </authorList>
    </citation>
    <scope>NUCLEOTIDE SEQUENCE [LARGE SCALE GENOMIC DNA]</scope>
    <source>
        <strain evidence="2 3">SYL130</strain>
    </source>
</reference>
<evidence type="ECO:0000256" key="1">
    <source>
        <dbReference type="SAM" id="SignalP"/>
    </source>
</evidence>
<keyword evidence="1" id="KW-0732">Signal</keyword>
<protein>
    <recommendedName>
        <fullName evidence="4">Alpha/beta hydrolase family protein</fullName>
    </recommendedName>
</protein>
<proteinExistence type="predicted"/>
<dbReference type="InterPro" id="IPR029058">
    <property type="entry name" value="AB_hydrolase_fold"/>
</dbReference>
<sequence length="290" mass="32742">MKIKSTPVKLRAMAVLVFLALTGAAHAQTGKFIRFTSAHSMFPDTLRKDGYTYNGKFFDAATHYSDSSVLIYVPSYFSPKEKTNLVFWFHGWGNNIDTACRQFQLTEQFEASGRNAVFVFPEGPKNASDSYGGKLEQSQVFQALVKDVGEKLQEHGILPKKKFLLDQFDISLAGHSGAYRVISRIINKTPVREVILFDALYGGNDAFLAWLSDADHRFINIYTKDGGTYDNSLLVAKTITEANIPLLLVKEEEVDDNLLRNKKVVMFSSKGHNEVITHNRNWERFLRTGN</sequence>
<evidence type="ECO:0000313" key="3">
    <source>
        <dbReference type="Proteomes" id="UP000753802"/>
    </source>
</evidence>
<name>A0ABW9ZZN6_9BACT</name>
<feature type="signal peptide" evidence="1">
    <location>
        <begin position="1"/>
        <end position="27"/>
    </location>
</feature>